<reference evidence="1 2" key="1">
    <citation type="journal article" date="2012" name="Science">
        <title>The Paleozoic origin of enzymatic lignin decomposition reconstructed from 31 fungal genomes.</title>
        <authorList>
            <person name="Floudas D."/>
            <person name="Binder M."/>
            <person name="Riley R."/>
            <person name="Barry K."/>
            <person name="Blanchette R.A."/>
            <person name="Henrissat B."/>
            <person name="Martinez A.T."/>
            <person name="Otillar R."/>
            <person name="Spatafora J.W."/>
            <person name="Yadav J.S."/>
            <person name="Aerts A."/>
            <person name="Benoit I."/>
            <person name="Boyd A."/>
            <person name="Carlson A."/>
            <person name="Copeland A."/>
            <person name="Coutinho P.M."/>
            <person name="de Vries R.P."/>
            <person name="Ferreira P."/>
            <person name="Findley K."/>
            <person name="Foster B."/>
            <person name="Gaskell J."/>
            <person name="Glotzer D."/>
            <person name="Gorecki P."/>
            <person name="Heitman J."/>
            <person name="Hesse C."/>
            <person name="Hori C."/>
            <person name="Igarashi K."/>
            <person name="Jurgens J.A."/>
            <person name="Kallen N."/>
            <person name="Kersten P."/>
            <person name="Kohler A."/>
            <person name="Kuees U."/>
            <person name="Kumar T.K.A."/>
            <person name="Kuo A."/>
            <person name="LaButti K."/>
            <person name="Larrondo L.F."/>
            <person name="Lindquist E."/>
            <person name="Ling A."/>
            <person name="Lombard V."/>
            <person name="Lucas S."/>
            <person name="Lundell T."/>
            <person name="Martin R."/>
            <person name="McLaughlin D.J."/>
            <person name="Morgenstern I."/>
            <person name="Morin E."/>
            <person name="Murat C."/>
            <person name="Nagy L.G."/>
            <person name="Nolan M."/>
            <person name="Ohm R.A."/>
            <person name="Patyshakuliyeva A."/>
            <person name="Rokas A."/>
            <person name="Ruiz-Duenas F.J."/>
            <person name="Sabat G."/>
            <person name="Salamov A."/>
            <person name="Samejima M."/>
            <person name="Schmutz J."/>
            <person name="Slot J.C."/>
            <person name="St John F."/>
            <person name="Stenlid J."/>
            <person name="Sun H."/>
            <person name="Sun S."/>
            <person name="Syed K."/>
            <person name="Tsang A."/>
            <person name="Wiebenga A."/>
            <person name="Young D."/>
            <person name="Pisabarro A."/>
            <person name="Eastwood D.C."/>
            <person name="Martin F."/>
            <person name="Cullen D."/>
            <person name="Grigoriev I.V."/>
            <person name="Hibbett D.S."/>
        </authorList>
    </citation>
    <scope>NUCLEOTIDE SEQUENCE</scope>
    <source>
        <strain evidence="2">FP-58527</strain>
    </source>
</reference>
<name>S8EBR8_FOMSC</name>
<organism evidence="1 2">
    <name type="scientific">Fomitopsis schrenkii</name>
    <name type="common">Brown rot fungus</name>
    <dbReference type="NCBI Taxonomy" id="2126942"/>
    <lineage>
        <taxon>Eukaryota</taxon>
        <taxon>Fungi</taxon>
        <taxon>Dikarya</taxon>
        <taxon>Basidiomycota</taxon>
        <taxon>Agaricomycotina</taxon>
        <taxon>Agaricomycetes</taxon>
        <taxon>Polyporales</taxon>
        <taxon>Fomitopsis</taxon>
    </lineage>
</organism>
<evidence type="ECO:0000313" key="2">
    <source>
        <dbReference type="Proteomes" id="UP000015241"/>
    </source>
</evidence>
<proteinExistence type="predicted"/>
<evidence type="ECO:0000313" key="1">
    <source>
        <dbReference type="EMBL" id="EPT02088.1"/>
    </source>
</evidence>
<keyword evidence="2" id="KW-1185">Reference proteome</keyword>
<dbReference type="Proteomes" id="UP000015241">
    <property type="component" value="Unassembled WGS sequence"/>
</dbReference>
<dbReference type="HOGENOM" id="CLU_2427065_0_0_1"/>
<dbReference type="InParanoid" id="S8EBR8"/>
<dbReference type="EMBL" id="KE504137">
    <property type="protein sequence ID" value="EPT02088.1"/>
    <property type="molecule type" value="Genomic_DNA"/>
</dbReference>
<gene>
    <name evidence="1" type="ORF">FOMPIDRAFT_1022953</name>
</gene>
<dbReference type="AlphaFoldDB" id="S8EBR8"/>
<accession>S8EBR8</accession>
<protein>
    <submittedName>
        <fullName evidence="1">Uncharacterized protein</fullName>
    </submittedName>
</protein>
<sequence length="91" mass="10068">MYNGAFTSLGGTHGGARPAYRPAGSIQKVVFVACIFPHLRTSLDPPRMLKAARWAHGLLRMRQSCSKNGRITCCTKGTKQPFEVFWWPGGM</sequence>